<evidence type="ECO:0000313" key="1">
    <source>
        <dbReference type="EMBL" id="SDF85287.1"/>
    </source>
</evidence>
<protein>
    <submittedName>
        <fullName evidence="1">Glycosyl transferase family 2</fullName>
    </submittedName>
</protein>
<dbReference type="Proteomes" id="UP000199399">
    <property type="component" value="Unassembled WGS sequence"/>
</dbReference>
<organism evidence="1 2">
    <name type="scientific">Sulfitobacter delicatus</name>
    <dbReference type="NCBI Taxonomy" id="218672"/>
    <lineage>
        <taxon>Bacteria</taxon>
        <taxon>Pseudomonadati</taxon>
        <taxon>Pseudomonadota</taxon>
        <taxon>Alphaproteobacteria</taxon>
        <taxon>Rhodobacterales</taxon>
        <taxon>Roseobacteraceae</taxon>
        <taxon>Sulfitobacter</taxon>
    </lineage>
</organism>
<dbReference type="Pfam" id="PF13704">
    <property type="entry name" value="Glyco_tranf_2_4"/>
    <property type="match status" value="1"/>
</dbReference>
<dbReference type="GO" id="GO:0016740">
    <property type="term" value="F:transferase activity"/>
    <property type="evidence" value="ECO:0007669"/>
    <property type="project" value="UniProtKB-KW"/>
</dbReference>
<gene>
    <name evidence="1" type="ORF">SAMN04489759_103322</name>
</gene>
<evidence type="ECO:0000313" key="2">
    <source>
        <dbReference type="Proteomes" id="UP000199399"/>
    </source>
</evidence>
<dbReference type="STRING" id="218672.SAMN04489759_103322"/>
<dbReference type="AlphaFoldDB" id="A0A1G7PGE5"/>
<keyword evidence="2" id="KW-1185">Reference proteome</keyword>
<dbReference type="OrthoDB" id="7203640at2"/>
<reference evidence="2" key="1">
    <citation type="submission" date="2016-10" db="EMBL/GenBank/DDBJ databases">
        <authorList>
            <person name="Varghese N."/>
            <person name="Submissions S."/>
        </authorList>
    </citation>
    <scope>NUCLEOTIDE SEQUENCE [LARGE SCALE GENOMIC DNA]</scope>
    <source>
        <strain evidence="2">DSM 16477</strain>
    </source>
</reference>
<keyword evidence="1" id="KW-0808">Transferase</keyword>
<accession>A0A1G7PGE5</accession>
<sequence length="309" mass="35328">MLVLGAILREPLETTMRFVNWHLAQGVDRLALCFDDPFDPAIDILKSHEKVLTIPCTQAFWAEANVAPDARFTLRQNAAMQYVYDRLPPGWFLNLDADELLYLEGRSLKDEVSAQPAHVRALLIRPAERIQCLQVQGQMHFRTEMPPWCRRAVYGELADAMQKRRGLSGHWNGKSVTRTGLIGHTVRQHFLQTPDNEAVIDVILGREQGAYLLHFIDQGYGNWRAKLEWRLSSRGYRGKLRTILQEVLQSDNPEPALRSIYEITFRFDRAEMAKLQRAGVCLSLGLGPQDMMAGYFPAEVHETPRYANP</sequence>
<dbReference type="RefSeq" id="WP_093740956.1">
    <property type="nucleotide sequence ID" value="NZ_FNBP01000003.1"/>
</dbReference>
<proteinExistence type="predicted"/>
<dbReference type="EMBL" id="FNBP01000003">
    <property type="protein sequence ID" value="SDF85287.1"/>
    <property type="molecule type" value="Genomic_DNA"/>
</dbReference>
<name>A0A1G7PGE5_9RHOB</name>